<evidence type="ECO:0000313" key="5">
    <source>
        <dbReference type="EMBL" id="CAI9303898.1"/>
    </source>
</evidence>
<evidence type="ECO:0000256" key="3">
    <source>
        <dbReference type="SAM" id="MobiDB-lite"/>
    </source>
</evidence>
<dbReference type="EMBL" id="OX465085">
    <property type="protein sequence ID" value="CAI9303898.1"/>
    <property type="molecule type" value="Genomic_DNA"/>
</dbReference>
<comment type="subcellular location">
    <subcellularLocation>
        <location evidence="1">Nucleus</location>
    </subcellularLocation>
</comment>
<keyword evidence="2" id="KW-0539">Nucleus</keyword>
<feature type="region of interest" description="Disordered" evidence="3">
    <location>
        <begin position="667"/>
        <end position="732"/>
    </location>
</feature>
<dbReference type="PANTHER" id="PTHR15835">
    <property type="entry name" value="NUCLEAR-INTERACTING PARTNER OF ALK"/>
    <property type="match status" value="1"/>
</dbReference>
<evidence type="ECO:0000256" key="2">
    <source>
        <dbReference type="ARBA" id="ARBA00023242"/>
    </source>
</evidence>
<feature type="compositionally biased region" description="Polar residues" evidence="3">
    <location>
        <begin position="511"/>
        <end position="521"/>
    </location>
</feature>
<accession>A0AA36EQB9</accession>
<dbReference type="Proteomes" id="UP001177003">
    <property type="component" value="Chromosome 9"/>
</dbReference>
<dbReference type="GO" id="GO:0005634">
    <property type="term" value="C:nucleus"/>
    <property type="evidence" value="ECO:0007669"/>
    <property type="project" value="UniProtKB-SubCell"/>
</dbReference>
<evidence type="ECO:0000313" key="6">
    <source>
        <dbReference type="Proteomes" id="UP001177003"/>
    </source>
</evidence>
<feature type="compositionally biased region" description="Low complexity" evidence="3">
    <location>
        <begin position="26"/>
        <end position="38"/>
    </location>
</feature>
<keyword evidence="6" id="KW-1185">Reference proteome</keyword>
<gene>
    <name evidence="5" type="ORF">LSALG_LOCUS42310</name>
</gene>
<feature type="domain" description="C3HC-type" evidence="4">
    <location>
        <begin position="90"/>
        <end position="213"/>
    </location>
</feature>
<name>A0AA36EQB9_LACSI</name>
<proteinExistence type="predicted"/>
<feature type="compositionally biased region" description="Polar residues" evidence="3">
    <location>
        <begin position="1"/>
        <end position="10"/>
    </location>
</feature>
<feature type="region of interest" description="Disordered" evidence="3">
    <location>
        <begin position="423"/>
        <end position="521"/>
    </location>
</feature>
<dbReference type="Pfam" id="PF07967">
    <property type="entry name" value="zf-C3HC"/>
    <property type="match status" value="1"/>
</dbReference>
<feature type="region of interest" description="Disordered" evidence="3">
    <location>
        <begin position="1"/>
        <end position="60"/>
    </location>
</feature>
<evidence type="ECO:0000259" key="4">
    <source>
        <dbReference type="Pfam" id="PF07967"/>
    </source>
</evidence>
<dbReference type="GO" id="GO:0008270">
    <property type="term" value="F:zinc ion binding"/>
    <property type="evidence" value="ECO:0007669"/>
    <property type="project" value="InterPro"/>
</dbReference>
<protein>
    <recommendedName>
        <fullName evidence="4">C3HC-type domain-containing protein</fullName>
    </recommendedName>
</protein>
<organism evidence="5 6">
    <name type="scientific">Lactuca saligna</name>
    <name type="common">Willowleaf lettuce</name>
    <dbReference type="NCBI Taxonomy" id="75948"/>
    <lineage>
        <taxon>Eukaryota</taxon>
        <taxon>Viridiplantae</taxon>
        <taxon>Streptophyta</taxon>
        <taxon>Embryophyta</taxon>
        <taxon>Tracheophyta</taxon>
        <taxon>Spermatophyta</taxon>
        <taxon>Magnoliopsida</taxon>
        <taxon>eudicotyledons</taxon>
        <taxon>Gunneridae</taxon>
        <taxon>Pentapetalae</taxon>
        <taxon>asterids</taxon>
        <taxon>campanulids</taxon>
        <taxon>Asterales</taxon>
        <taxon>Asteraceae</taxon>
        <taxon>Cichorioideae</taxon>
        <taxon>Cichorieae</taxon>
        <taxon>Lactucinae</taxon>
        <taxon>Lactuca</taxon>
    </lineage>
</organism>
<dbReference type="InterPro" id="IPR012935">
    <property type="entry name" value="NuBaID_N"/>
</dbReference>
<dbReference type="AlphaFoldDB" id="A0AA36EQB9"/>
<reference evidence="5" key="1">
    <citation type="submission" date="2023-04" db="EMBL/GenBank/DDBJ databases">
        <authorList>
            <person name="Vijverberg K."/>
            <person name="Xiong W."/>
            <person name="Schranz E."/>
        </authorList>
    </citation>
    <scope>NUCLEOTIDE SEQUENCE</scope>
</reference>
<sequence>MREEGISSSGDPLLFRNSSPRPPTPAASSAGASSPAVATNAGSTDWLGHGQGQGSKVGSLSRIGSQPMWISLSASACGSVLGSSQPSCRPWERGDLLRRLSTFKPANWFGKPKTASSLACARRGWVNVDIDKIECESCGATLKYVAPDSWTPTEGENLGEEFANQLDEGHKVICPWRGNSCAESLVQFPPTPPSALIGGYKDRCDGLFQFLYLPIVASSTLDEMRVSRGPEIDRFLVQSYTFTPGESGCKADIASGSENNKEDALCIYSRAQKLISLCGWEPIWVPNIQDCEEHSAQSARNGYSFKTPLVGPTPTSRSPLLDCSLCGATVRIFDFLTITRPSRFTPNTTDVPETSKKMTLTRGVSAASGINGWVADLDDVAATGEGKSMSNIGGVDLDLTMGGGFSISTKTILSEQYQDPNNIGKDLAIGQPSGSEVGDRAASYESRGPSTTRKRNLDEGGSTVDRPPHVAMQADSVEGVVIDRDGDEVNDSKHKRVRESNVGPTQVDGPHQQQQNVGNSTRASSVIAMDTVYQNEDNDSMESVENHPGNIDIDIDIDNDNEDVQQSTCVGMVRGQGVSSTNDDDEVLNTENENRGREVHGGVSFGISGGSVGMGASHEAEIHGGVDASVHNRAESVVGDMEPVAEVTENQGQNGEFAADFVPEENDMEQMSRADSGSKVVGSTKAESVESGENQKTTSKDEVTQAGKSSPTDECGFTNGIGPPNGESNFEEGVEFDPIKHHNFFCPWVNGNVAAAGVVNTSTGGGGGGGGGLALCGWQLTLDALDGFQTLDTNQTVESESAASLYKDDRQISVEIIANSVQEAFVRPTPLSFPNASDRSNQWIHSQNRSLTYVEIVDRRIR</sequence>
<evidence type="ECO:0000256" key="1">
    <source>
        <dbReference type="ARBA" id="ARBA00004123"/>
    </source>
</evidence>
<dbReference type="PANTHER" id="PTHR15835:SF16">
    <property type="entry name" value="F20D23.9 PROTEIN"/>
    <property type="match status" value="1"/>
</dbReference>